<proteinExistence type="predicted"/>
<dbReference type="AlphaFoldDB" id="A0AB37ZDE7"/>
<dbReference type="EMBL" id="FMTL01000011">
    <property type="protein sequence ID" value="SCW89496.1"/>
    <property type="molecule type" value="Genomic_DNA"/>
</dbReference>
<evidence type="ECO:0000313" key="1">
    <source>
        <dbReference type="EMBL" id="SCW89496.1"/>
    </source>
</evidence>
<dbReference type="Proteomes" id="UP000242418">
    <property type="component" value="Unassembled WGS sequence"/>
</dbReference>
<evidence type="ECO:0000313" key="2">
    <source>
        <dbReference type="Proteomes" id="UP000242418"/>
    </source>
</evidence>
<reference evidence="1 2" key="1">
    <citation type="submission" date="2016-10" db="EMBL/GenBank/DDBJ databases">
        <authorList>
            <person name="Varghese N."/>
            <person name="Submissions S."/>
        </authorList>
    </citation>
    <scope>NUCLEOTIDE SEQUENCE [LARGE SCALE GENOMIC DNA]</scope>
    <source>
        <strain evidence="1 2">DSM 17833</strain>
    </source>
</reference>
<protein>
    <submittedName>
        <fullName evidence="1">Uncharacterized protein</fullName>
    </submittedName>
</protein>
<accession>A0AB37ZDE7</accession>
<keyword evidence="2" id="KW-1185">Reference proteome</keyword>
<name>A0AB37ZDE7_9PSED</name>
<organism evidence="1 2">
    <name type="scientific">Pseudomonas peli</name>
    <dbReference type="NCBI Taxonomy" id="592361"/>
    <lineage>
        <taxon>Bacteria</taxon>
        <taxon>Pseudomonadati</taxon>
        <taxon>Pseudomonadota</taxon>
        <taxon>Gammaproteobacteria</taxon>
        <taxon>Pseudomonadales</taxon>
        <taxon>Pseudomonadaceae</taxon>
        <taxon>Pseudomonas</taxon>
    </lineage>
</organism>
<sequence length="144" mass="16211">MDKVFYVPGQPWAIDFAVERDGVTVSQISGETLEQVQARHPGAIVADYAEVCAQIEAQSKTEPRKIDAEDFDYALNVLPPVGWVRADGCESFKMSEHTNGNVTAIYARIGGTYWTFQDVYTMRHAEIMEKVRQAQENPQIQWVG</sequence>
<comment type="caution">
    <text evidence="1">The sequence shown here is derived from an EMBL/GenBank/DDBJ whole genome shotgun (WGS) entry which is preliminary data.</text>
</comment>
<dbReference type="RefSeq" id="WP_090256229.1">
    <property type="nucleotide sequence ID" value="NZ_FMTL01000011.1"/>
</dbReference>
<gene>
    <name evidence="1" type="ORF">SAMN05216370_0036</name>
</gene>